<dbReference type="Pfam" id="PF10098">
    <property type="entry name" value="DUF2336"/>
    <property type="match status" value="1"/>
</dbReference>
<protein>
    <recommendedName>
        <fullName evidence="4">DUF2336 domain-containing protein</fullName>
    </recommendedName>
</protein>
<dbReference type="OrthoDB" id="7888976at2"/>
<sequence>MLAATARDTLILDLEDAIVRGSDDKRTEALRRIADLFFAGAEAYDEQQIALFDDVIGRLAGAIEDAARAELAVRIAPVENAPPRLIRQLANDESIEVAGPVLSQSPRLTDDDLIDVARTKSQAHLLAISERDAISPPVTDVLVARGDRGVMHSVTANTAARFSNAGLASLVERSDEDEALQMAIGRRRDLPPQLFRTLIATATQAVQKRLLAVANPRDAREVQRVLATVADRIGAAVAPQRRDYTAARHTVEELRARNALSEARLQAFASKAMVDELVVALAVMTGVPLDVAERVMLGTRPDPVLILGKAAGFAWPTVRALVLARPAGSTMVPAALERALAHFESLSLQTAQRVVRFWQVRRDSVTVAAE</sequence>
<dbReference type="STRING" id="1079.BVIR_624"/>
<dbReference type="InterPro" id="IPR019285">
    <property type="entry name" value="DUF2336"/>
</dbReference>
<dbReference type="EMBL" id="LN907867">
    <property type="protein sequence ID" value="CUU41082.1"/>
    <property type="molecule type" value="Genomic_DNA"/>
</dbReference>
<name>A0A0H5BNV6_BLAVI</name>
<reference evidence="2" key="2">
    <citation type="submission" date="2015-11" db="EMBL/GenBank/DDBJ databases">
        <authorList>
            <person name="Zhang Y."/>
            <person name="Guo Z."/>
        </authorList>
    </citation>
    <scope>NUCLEOTIDE SEQUENCE</scope>
    <source>
        <strain evidence="2">1</strain>
    </source>
</reference>
<dbReference type="RefSeq" id="WP_055036382.1">
    <property type="nucleotide sequence ID" value="NZ_AP014854.2"/>
</dbReference>
<evidence type="ECO:0000313" key="2">
    <source>
        <dbReference type="EMBL" id="CUU41082.1"/>
    </source>
</evidence>
<dbReference type="Proteomes" id="UP000065734">
    <property type="component" value="Chromosome I"/>
</dbReference>
<accession>A0A0H5BNV6</accession>
<keyword evidence="3" id="KW-1185">Reference proteome</keyword>
<evidence type="ECO:0000313" key="1">
    <source>
        <dbReference type="EMBL" id="BAR98303.1"/>
    </source>
</evidence>
<reference evidence="1" key="1">
    <citation type="journal article" date="2015" name="Genome Announc.">
        <title>Complete Genome Sequence of the Bacteriochlorophyll b-Producing Photosynthetic Bacterium Blastochloris viridis.</title>
        <authorList>
            <person name="Tsukatani Y."/>
            <person name="Hirose Y."/>
            <person name="Harada J."/>
            <person name="Misawa N."/>
            <person name="Mori K."/>
            <person name="Inoue K."/>
            <person name="Tamiaki H."/>
        </authorList>
    </citation>
    <scope>NUCLEOTIDE SEQUENCE [LARGE SCALE GENOMIC DNA]</scope>
    <source>
        <strain evidence="1">DSM 133</strain>
    </source>
</reference>
<organism evidence="2 3">
    <name type="scientific">Blastochloris viridis</name>
    <name type="common">Rhodopseudomonas viridis</name>
    <dbReference type="NCBI Taxonomy" id="1079"/>
    <lineage>
        <taxon>Bacteria</taxon>
        <taxon>Pseudomonadati</taxon>
        <taxon>Pseudomonadota</taxon>
        <taxon>Alphaproteobacteria</taxon>
        <taxon>Hyphomicrobiales</taxon>
        <taxon>Blastochloridaceae</taxon>
        <taxon>Blastochloris</taxon>
    </lineage>
</organism>
<evidence type="ECO:0000313" key="3">
    <source>
        <dbReference type="Proteomes" id="UP000065734"/>
    </source>
</evidence>
<evidence type="ECO:0008006" key="4">
    <source>
        <dbReference type="Google" id="ProtNLM"/>
    </source>
</evidence>
<gene>
    <name evidence="1" type="ORF">BV133_710</name>
    <name evidence="2" type="ORF">BVIRIDIS_00680</name>
</gene>
<dbReference type="EMBL" id="AP014854">
    <property type="protein sequence ID" value="BAR98303.1"/>
    <property type="molecule type" value="Genomic_DNA"/>
</dbReference>
<dbReference type="KEGG" id="bvr:BVIR_624"/>
<dbReference type="PATRIC" id="fig|1079.6.peg.644"/>
<reference evidence="3" key="3">
    <citation type="journal article" date="2016" name="Genome Announc.">
        <title>Revised genome sequence of the purple photosynthetic bacterium Blastochloris viridis.</title>
        <authorList>
            <person name="Liu L.N."/>
            <person name="Faulkner M."/>
            <person name="Liu X."/>
            <person name="Huang F."/>
            <person name="Darby A.C."/>
            <person name="Hall N."/>
        </authorList>
    </citation>
    <scope>NUCLEOTIDE SEQUENCE [LARGE SCALE GENOMIC DNA]</scope>
    <source>
        <strain evidence="3">ATCC 19567 / DSM 133 / F</strain>
    </source>
</reference>
<dbReference type="AlphaFoldDB" id="A0A0H5BNV6"/>
<proteinExistence type="predicted"/>